<dbReference type="VEuPathDB" id="VectorBase:MDOA013467"/>
<feature type="compositionally biased region" description="Low complexity" evidence="1">
    <location>
        <begin position="209"/>
        <end position="219"/>
    </location>
</feature>
<feature type="region of interest" description="Disordered" evidence="1">
    <location>
        <begin position="51"/>
        <end position="73"/>
    </location>
</feature>
<dbReference type="Proteomes" id="UP001652621">
    <property type="component" value="Unplaced"/>
</dbReference>
<evidence type="ECO:0000256" key="2">
    <source>
        <dbReference type="SAM" id="Phobius"/>
    </source>
</evidence>
<reference evidence="4" key="1">
    <citation type="submission" date="2020-05" db="UniProtKB">
        <authorList>
            <consortium name="EnsemblMetazoa"/>
        </authorList>
    </citation>
    <scope>IDENTIFICATION</scope>
    <source>
        <strain evidence="4">Aabys</strain>
    </source>
</reference>
<protein>
    <submittedName>
        <fullName evidence="6">Uncharacterized protein LOC101898625</fullName>
    </submittedName>
</protein>
<name>A0A1I8NBA1_MUSDO</name>
<gene>
    <name evidence="4" type="primary">101898625</name>
    <name evidence="6" type="synonym">LOC101898625</name>
</gene>
<keyword evidence="2" id="KW-0472">Membrane</keyword>
<evidence type="ECO:0000256" key="1">
    <source>
        <dbReference type="SAM" id="MobiDB-lite"/>
    </source>
</evidence>
<keyword evidence="5" id="KW-1185">Reference proteome</keyword>
<evidence type="ECO:0000313" key="5">
    <source>
        <dbReference type="Proteomes" id="UP001652621"/>
    </source>
</evidence>
<dbReference type="OrthoDB" id="8197303at2759"/>
<keyword evidence="3" id="KW-0732">Signal</keyword>
<proteinExistence type="predicted"/>
<dbReference type="VEuPathDB" id="VectorBase:MDOMA2_009284"/>
<feature type="compositionally biased region" description="Low complexity" evidence="1">
    <location>
        <begin position="51"/>
        <end position="64"/>
    </location>
</feature>
<reference evidence="6" key="2">
    <citation type="submission" date="2025-05" db="UniProtKB">
        <authorList>
            <consortium name="RefSeq"/>
        </authorList>
    </citation>
    <scope>IDENTIFICATION</scope>
    <source>
        <strain evidence="6">Aabys</strain>
        <tissue evidence="6">Whole body</tissue>
    </source>
</reference>
<evidence type="ECO:0000313" key="4">
    <source>
        <dbReference type="EnsemblMetazoa" id="MDOA013467-PA"/>
    </source>
</evidence>
<organism evidence="4">
    <name type="scientific">Musca domestica</name>
    <name type="common">House fly</name>
    <dbReference type="NCBI Taxonomy" id="7370"/>
    <lineage>
        <taxon>Eukaryota</taxon>
        <taxon>Metazoa</taxon>
        <taxon>Ecdysozoa</taxon>
        <taxon>Arthropoda</taxon>
        <taxon>Hexapoda</taxon>
        <taxon>Insecta</taxon>
        <taxon>Pterygota</taxon>
        <taxon>Neoptera</taxon>
        <taxon>Endopterygota</taxon>
        <taxon>Diptera</taxon>
        <taxon>Brachycera</taxon>
        <taxon>Muscomorpha</taxon>
        <taxon>Muscoidea</taxon>
        <taxon>Muscidae</taxon>
        <taxon>Musca</taxon>
    </lineage>
</organism>
<dbReference type="AlphaFoldDB" id="A0A1I8NBA1"/>
<feature type="signal peptide" evidence="3">
    <location>
        <begin position="1"/>
        <end position="28"/>
    </location>
</feature>
<dbReference type="EnsemblMetazoa" id="MDOA013467-RA">
    <property type="protein sequence ID" value="MDOA013467-PA"/>
    <property type="gene ID" value="MDOA013467"/>
</dbReference>
<evidence type="ECO:0000256" key="3">
    <source>
        <dbReference type="SAM" id="SignalP"/>
    </source>
</evidence>
<dbReference type="RefSeq" id="XP_058978094.1">
    <property type="nucleotide sequence ID" value="XM_059122111.1"/>
</dbReference>
<dbReference type="eggNOG" id="ENOG502SC19">
    <property type="taxonomic scope" value="Eukaryota"/>
</dbReference>
<feature type="region of interest" description="Disordered" evidence="1">
    <location>
        <begin position="206"/>
        <end position="231"/>
    </location>
</feature>
<accession>A0A1I8NBA1</accession>
<evidence type="ECO:0000313" key="6">
    <source>
        <dbReference type="RefSeq" id="XP_058978094.1"/>
    </source>
</evidence>
<sequence length="231" mass="25929">MPVKSSKATLYKLLVLFLVISAVDLGLAGPTSAVVKDDPIKESLEELNDLNESSILRDSSSMSSQPAYSHRDEDMLPNPKLTTVFENFKYDVEILESGEDKSSEVSEIEERYRGPSIVINTDEFINENIEMNEADEEERADKKALATSHLILSIILVVLALVSIALYTAVVIWRNHIEQRYGMRELLVTNDNQDYWPQHMTDTSAAAIPQSQQQPQQHPHLPPSSPQHQSA</sequence>
<keyword evidence="2" id="KW-0812">Transmembrane</keyword>
<feature type="transmembrane region" description="Helical" evidence="2">
    <location>
        <begin position="150"/>
        <end position="173"/>
    </location>
</feature>
<feature type="chain" id="PRO_5044561471" evidence="3">
    <location>
        <begin position="29"/>
        <end position="231"/>
    </location>
</feature>
<keyword evidence="2" id="KW-1133">Transmembrane helix</keyword>